<evidence type="ECO:0000259" key="2">
    <source>
        <dbReference type="Pfam" id="PF01693"/>
    </source>
</evidence>
<reference evidence="3" key="1">
    <citation type="submission" date="2023-03" db="EMBL/GenBank/DDBJ databases">
        <title>Massive genome expansion in bonnet fungi (Mycena s.s.) driven by repeated elements and novel gene families across ecological guilds.</title>
        <authorList>
            <consortium name="Lawrence Berkeley National Laboratory"/>
            <person name="Harder C.B."/>
            <person name="Miyauchi S."/>
            <person name="Viragh M."/>
            <person name="Kuo A."/>
            <person name="Thoen E."/>
            <person name="Andreopoulos B."/>
            <person name="Lu D."/>
            <person name="Skrede I."/>
            <person name="Drula E."/>
            <person name="Henrissat B."/>
            <person name="Morin E."/>
            <person name="Kohler A."/>
            <person name="Barry K."/>
            <person name="LaButti K."/>
            <person name="Morin E."/>
            <person name="Salamov A."/>
            <person name="Lipzen A."/>
            <person name="Mereny Z."/>
            <person name="Hegedus B."/>
            <person name="Baldrian P."/>
            <person name="Stursova M."/>
            <person name="Weitz H."/>
            <person name="Taylor A."/>
            <person name="Grigoriev I.V."/>
            <person name="Nagy L.G."/>
            <person name="Martin F."/>
            <person name="Kauserud H."/>
        </authorList>
    </citation>
    <scope>NUCLEOTIDE SEQUENCE</scope>
    <source>
        <strain evidence="3">CBHHK002</strain>
    </source>
</reference>
<dbReference type="Gene3D" id="3.40.970.10">
    <property type="entry name" value="Ribonuclease H1, N-terminal domain"/>
    <property type="match status" value="1"/>
</dbReference>
<gene>
    <name evidence="3" type="ORF">DFH08DRAFT_969006</name>
</gene>
<protein>
    <recommendedName>
        <fullName evidence="2">Ribonuclease H1 N-terminal domain-containing protein</fullName>
    </recommendedName>
</protein>
<evidence type="ECO:0000313" key="3">
    <source>
        <dbReference type="EMBL" id="KAJ7324001.1"/>
    </source>
</evidence>
<feature type="domain" description="Ribonuclease H1 N-terminal" evidence="2">
    <location>
        <begin position="50"/>
        <end position="84"/>
    </location>
</feature>
<dbReference type="Proteomes" id="UP001218218">
    <property type="component" value="Unassembled WGS sequence"/>
</dbReference>
<dbReference type="InterPro" id="IPR009027">
    <property type="entry name" value="Ribosomal_bL9/RNase_H1_N"/>
</dbReference>
<keyword evidence="4" id="KW-1185">Reference proteome</keyword>
<organism evidence="3 4">
    <name type="scientific">Mycena albidolilacea</name>
    <dbReference type="NCBI Taxonomy" id="1033008"/>
    <lineage>
        <taxon>Eukaryota</taxon>
        <taxon>Fungi</taxon>
        <taxon>Dikarya</taxon>
        <taxon>Basidiomycota</taxon>
        <taxon>Agaricomycotina</taxon>
        <taxon>Agaricomycetes</taxon>
        <taxon>Agaricomycetidae</taxon>
        <taxon>Agaricales</taxon>
        <taxon>Marasmiineae</taxon>
        <taxon>Mycenaceae</taxon>
        <taxon>Mycena</taxon>
    </lineage>
</organism>
<comment type="caution">
    <text evidence="3">The sequence shown here is derived from an EMBL/GenBank/DDBJ whole genome shotgun (WGS) entry which is preliminary data.</text>
</comment>
<evidence type="ECO:0000256" key="1">
    <source>
        <dbReference type="SAM" id="MobiDB-lite"/>
    </source>
</evidence>
<dbReference type="SUPFAM" id="SSF55658">
    <property type="entry name" value="L9 N-domain-like"/>
    <property type="match status" value="1"/>
</dbReference>
<dbReference type="InterPro" id="IPR037056">
    <property type="entry name" value="RNase_H1_N_sf"/>
</dbReference>
<proteinExistence type="predicted"/>
<accession>A0AAD6ZIX3</accession>
<feature type="region of interest" description="Disordered" evidence="1">
    <location>
        <begin position="97"/>
        <end position="154"/>
    </location>
</feature>
<dbReference type="AlphaFoldDB" id="A0AAD6ZIX3"/>
<dbReference type="EMBL" id="JARIHO010000045">
    <property type="protein sequence ID" value="KAJ7324001.1"/>
    <property type="molecule type" value="Genomic_DNA"/>
</dbReference>
<feature type="compositionally biased region" description="Low complexity" evidence="1">
    <location>
        <begin position="143"/>
        <end position="154"/>
    </location>
</feature>
<evidence type="ECO:0000313" key="4">
    <source>
        <dbReference type="Proteomes" id="UP001218218"/>
    </source>
</evidence>
<dbReference type="Pfam" id="PF01693">
    <property type="entry name" value="Cauli_VI"/>
    <property type="match status" value="1"/>
</dbReference>
<sequence length="221" mass="23583">MAPTLMKTNMTLEDVVYDPGKDSRYWCLPPMRDDPDSVVAVGGGFEFHLVTQGREVGVWKNWTVAKAMVAGYPNGTHKGHHSYESCTNEWQLHCQLGVHPHPADPSSEKAALSKAAGPSKSSCAAAERTSASAPLPRGRPRRSTSTPGATRRASGALAAATARAAAVKGRYFAIWGGGVVYSSKYKARLAFDEAVEDGDEPELLSTDDFDLALAYAAGEDI</sequence>
<dbReference type="InterPro" id="IPR011320">
    <property type="entry name" value="RNase_H1_N"/>
</dbReference>
<name>A0AAD6ZIX3_9AGAR</name>